<dbReference type="InterPro" id="IPR050109">
    <property type="entry name" value="HTH-type_TetR-like_transc_reg"/>
</dbReference>
<dbReference type="PANTHER" id="PTHR30055">
    <property type="entry name" value="HTH-TYPE TRANSCRIPTIONAL REGULATOR RUTR"/>
    <property type="match status" value="1"/>
</dbReference>
<accession>A0ABV6VZT9</accession>
<keyword evidence="7" id="KW-1185">Reference proteome</keyword>
<dbReference type="InterPro" id="IPR001647">
    <property type="entry name" value="HTH_TetR"/>
</dbReference>
<dbReference type="PRINTS" id="PR00455">
    <property type="entry name" value="HTHTETR"/>
</dbReference>
<dbReference type="Gene3D" id="1.10.357.10">
    <property type="entry name" value="Tetracycline Repressor, domain 2"/>
    <property type="match status" value="1"/>
</dbReference>
<feature type="DNA-binding region" description="H-T-H motif" evidence="4">
    <location>
        <begin position="37"/>
        <end position="56"/>
    </location>
</feature>
<protein>
    <submittedName>
        <fullName evidence="6">TetR/AcrR family transcriptional regulator</fullName>
    </submittedName>
</protein>
<evidence type="ECO:0000259" key="5">
    <source>
        <dbReference type="PROSITE" id="PS50977"/>
    </source>
</evidence>
<gene>
    <name evidence="6" type="ORF">ACEZDE_21740</name>
</gene>
<evidence type="ECO:0000313" key="7">
    <source>
        <dbReference type="Proteomes" id="UP001592531"/>
    </source>
</evidence>
<keyword evidence="2 4" id="KW-0238">DNA-binding</keyword>
<evidence type="ECO:0000256" key="3">
    <source>
        <dbReference type="ARBA" id="ARBA00023163"/>
    </source>
</evidence>
<keyword evidence="1" id="KW-0805">Transcription regulation</keyword>
<dbReference type="InterPro" id="IPR009057">
    <property type="entry name" value="Homeodomain-like_sf"/>
</dbReference>
<dbReference type="Proteomes" id="UP001592531">
    <property type="component" value="Unassembled WGS sequence"/>
</dbReference>
<feature type="domain" description="HTH tetR-type" evidence="5">
    <location>
        <begin position="14"/>
        <end position="74"/>
    </location>
</feature>
<evidence type="ECO:0000256" key="2">
    <source>
        <dbReference type="ARBA" id="ARBA00023125"/>
    </source>
</evidence>
<dbReference type="InterPro" id="IPR036271">
    <property type="entry name" value="Tet_transcr_reg_TetR-rel_C_sf"/>
</dbReference>
<dbReference type="Pfam" id="PF02909">
    <property type="entry name" value="TetR_C_1"/>
    <property type="match status" value="1"/>
</dbReference>
<dbReference type="EMBL" id="JBHFAB010000016">
    <property type="protein sequence ID" value="MFC1419237.1"/>
    <property type="molecule type" value="Genomic_DNA"/>
</dbReference>
<dbReference type="SUPFAM" id="SSF46689">
    <property type="entry name" value="Homeodomain-like"/>
    <property type="match status" value="1"/>
</dbReference>
<sequence length="230" mass="24799">MSPPESRRRAPRNSLSADLIVDRALGLLDAKGLAAFSMRALAEEMGVGTMALYTYFRGKEELFRAAREQVLAAYRPPSTSGAWDEQLRAVCVAMYELLTGRPAVLYLLAEGRAEGDFADAASVTMDRILALLRGSGLGRAETARAAGTLLRYTIGSALREVRECGESERAEMMRRKLAALSPEVYPTLCDLAPELGAVRADGAGQYTFGLDLVLTGLRALVAESAVPPER</sequence>
<dbReference type="SUPFAM" id="SSF48498">
    <property type="entry name" value="Tetracyclin repressor-like, C-terminal domain"/>
    <property type="match status" value="1"/>
</dbReference>
<name>A0ABV6VZT9_9ACTN</name>
<dbReference type="InterPro" id="IPR004111">
    <property type="entry name" value="Repressor_TetR_C"/>
</dbReference>
<comment type="caution">
    <text evidence="6">The sequence shown here is derived from an EMBL/GenBank/DDBJ whole genome shotgun (WGS) entry which is preliminary data.</text>
</comment>
<evidence type="ECO:0000256" key="1">
    <source>
        <dbReference type="ARBA" id="ARBA00023015"/>
    </source>
</evidence>
<reference evidence="6 7" key="1">
    <citation type="submission" date="2024-09" db="EMBL/GenBank/DDBJ databases">
        <authorList>
            <person name="Lee S.D."/>
        </authorList>
    </citation>
    <scope>NUCLEOTIDE SEQUENCE [LARGE SCALE GENOMIC DNA]</scope>
    <source>
        <strain evidence="6 7">N8-3</strain>
    </source>
</reference>
<evidence type="ECO:0000313" key="6">
    <source>
        <dbReference type="EMBL" id="MFC1419237.1"/>
    </source>
</evidence>
<dbReference type="RefSeq" id="WP_380538336.1">
    <property type="nucleotide sequence ID" value="NZ_JBHFAB010000016.1"/>
</dbReference>
<dbReference type="Pfam" id="PF00440">
    <property type="entry name" value="TetR_N"/>
    <property type="match status" value="1"/>
</dbReference>
<dbReference type="PROSITE" id="PS50977">
    <property type="entry name" value="HTH_TETR_2"/>
    <property type="match status" value="1"/>
</dbReference>
<dbReference type="PANTHER" id="PTHR30055:SF151">
    <property type="entry name" value="TRANSCRIPTIONAL REGULATORY PROTEIN"/>
    <property type="match status" value="1"/>
</dbReference>
<proteinExistence type="predicted"/>
<organism evidence="6 7">
    <name type="scientific">Streptacidiphilus cavernicola</name>
    <dbReference type="NCBI Taxonomy" id="3342716"/>
    <lineage>
        <taxon>Bacteria</taxon>
        <taxon>Bacillati</taxon>
        <taxon>Actinomycetota</taxon>
        <taxon>Actinomycetes</taxon>
        <taxon>Kitasatosporales</taxon>
        <taxon>Streptomycetaceae</taxon>
        <taxon>Streptacidiphilus</taxon>
    </lineage>
</organism>
<keyword evidence="3" id="KW-0804">Transcription</keyword>
<evidence type="ECO:0000256" key="4">
    <source>
        <dbReference type="PROSITE-ProRule" id="PRU00335"/>
    </source>
</evidence>